<dbReference type="Proteomes" id="UP000479710">
    <property type="component" value="Unassembled WGS sequence"/>
</dbReference>
<proteinExistence type="predicted"/>
<dbReference type="AlphaFoldDB" id="A0A6G1CZ69"/>
<accession>A0A6G1CZ69</accession>
<feature type="region of interest" description="Disordered" evidence="1">
    <location>
        <begin position="24"/>
        <end position="62"/>
    </location>
</feature>
<feature type="compositionally biased region" description="Basic and acidic residues" evidence="1">
    <location>
        <begin position="46"/>
        <end position="56"/>
    </location>
</feature>
<gene>
    <name evidence="2" type="ORF">E2562_004451</name>
</gene>
<reference evidence="2 3" key="1">
    <citation type="submission" date="2019-11" db="EMBL/GenBank/DDBJ databases">
        <title>Whole genome sequence of Oryza granulata.</title>
        <authorList>
            <person name="Li W."/>
        </authorList>
    </citation>
    <scope>NUCLEOTIDE SEQUENCE [LARGE SCALE GENOMIC DNA]</scope>
    <source>
        <strain evidence="3">cv. Menghai</strain>
        <tissue evidence="2">Leaf</tissue>
    </source>
</reference>
<evidence type="ECO:0000313" key="3">
    <source>
        <dbReference type="Proteomes" id="UP000479710"/>
    </source>
</evidence>
<evidence type="ECO:0000256" key="1">
    <source>
        <dbReference type="SAM" id="MobiDB-lite"/>
    </source>
</evidence>
<feature type="compositionally biased region" description="Polar residues" evidence="1">
    <location>
        <begin position="32"/>
        <end position="43"/>
    </location>
</feature>
<organism evidence="2 3">
    <name type="scientific">Oryza meyeriana var. granulata</name>
    <dbReference type="NCBI Taxonomy" id="110450"/>
    <lineage>
        <taxon>Eukaryota</taxon>
        <taxon>Viridiplantae</taxon>
        <taxon>Streptophyta</taxon>
        <taxon>Embryophyta</taxon>
        <taxon>Tracheophyta</taxon>
        <taxon>Spermatophyta</taxon>
        <taxon>Magnoliopsida</taxon>
        <taxon>Liliopsida</taxon>
        <taxon>Poales</taxon>
        <taxon>Poaceae</taxon>
        <taxon>BOP clade</taxon>
        <taxon>Oryzoideae</taxon>
        <taxon>Oryzeae</taxon>
        <taxon>Oryzinae</taxon>
        <taxon>Oryza</taxon>
        <taxon>Oryza meyeriana</taxon>
    </lineage>
</organism>
<comment type="caution">
    <text evidence="2">The sequence shown here is derived from an EMBL/GenBank/DDBJ whole genome shotgun (WGS) entry which is preliminary data.</text>
</comment>
<keyword evidence="3" id="KW-1185">Reference proteome</keyword>
<dbReference type="EMBL" id="SPHZ02000007">
    <property type="protein sequence ID" value="KAF0905486.1"/>
    <property type="molecule type" value="Genomic_DNA"/>
</dbReference>
<sequence>MWQNHASVRNVFAMMPGTGIAVTDEMRDDSSGGEQRTQATANETLVLRRDSSEARELGNTSGDWKGHWQAVARLEGARSGGSTCDCLASKHQGDRVELLMALN</sequence>
<name>A0A6G1CZ69_9ORYZ</name>
<protein>
    <submittedName>
        <fullName evidence="2">Uncharacterized protein</fullName>
    </submittedName>
</protein>
<evidence type="ECO:0000313" key="2">
    <source>
        <dbReference type="EMBL" id="KAF0905486.1"/>
    </source>
</evidence>